<dbReference type="GO" id="GO:0051707">
    <property type="term" value="P:response to other organism"/>
    <property type="evidence" value="ECO:0007669"/>
    <property type="project" value="UniProtKB-ARBA"/>
</dbReference>
<feature type="domain" description="Protein kinase" evidence="21">
    <location>
        <begin position="686"/>
        <end position="957"/>
    </location>
</feature>
<evidence type="ECO:0000313" key="23">
    <source>
        <dbReference type="Proteomes" id="UP000224567"/>
    </source>
</evidence>
<dbReference type="InterPro" id="IPR003591">
    <property type="entry name" value="Leu-rich_rpt_typical-subtyp"/>
</dbReference>
<dbReference type="Proteomes" id="UP000224567">
    <property type="component" value="Unassembled WGS sequence"/>
</dbReference>
<proteinExistence type="predicted"/>
<evidence type="ECO:0000259" key="21">
    <source>
        <dbReference type="PROSITE" id="PS50011"/>
    </source>
</evidence>
<keyword evidence="13 20" id="KW-1133">Transmembrane helix</keyword>
<dbReference type="FunFam" id="1.10.510.10:FF:001023">
    <property type="entry name" value="Os07g0541700 protein"/>
    <property type="match status" value="1"/>
</dbReference>
<dbReference type="InterPro" id="IPR021720">
    <property type="entry name" value="Malectin_dom"/>
</dbReference>
<evidence type="ECO:0000256" key="19">
    <source>
        <dbReference type="PROSITE-ProRule" id="PRU10141"/>
    </source>
</evidence>
<comment type="catalytic activity">
    <reaction evidence="17">
        <text>L-threonyl-[protein] + ATP = O-phospho-L-threonyl-[protein] + ADP + H(+)</text>
        <dbReference type="Rhea" id="RHEA:46608"/>
        <dbReference type="Rhea" id="RHEA-COMP:11060"/>
        <dbReference type="Rhea" id="RHEA-COMP:11605"/>
        <dbReference type="ChEBI" id="CHEBI:15378"/>
        <dbReference type="ChEBI" id="CHEBI:30013"/>
        <dbReference type="ChEBI" id="CHEBI:30616"/>
        <dbReference type="ChEBI" id="CHEBI:61977"/>
        <dbReference type="ChEBI" id="CHEBI:456216"/>
        <dbReference type="EC" id="2.7.11.1"/>
    </reaction>
</comment>
<dbReference type="EMBL" id="MLFT02000004">
    <property type="protein sequence ID" value="PHT49462.1"/>
    <property type="molecule type" value="Genomic_DNA"/>
</dbReference>
<keyword evidence="11" id="KW-0418">Kinase</keyword>
<reference evidence="23" key="2">
    <citation type="journal article" date="2017" name="J. Anim. Genet.">
        <title>Multiple reference genome sequences of hot pepper reveal the massive evolution of plant disease resistance genes by retroduplication.</title>
        <authorList>
            <person name="Kim S."/>
            <person name="Park J."/>
            <person name="Yeom S.-I."/>
            <person name="Kim Y.-M."/>
            <person name="Seo E."/>
            <person name="Kim K.-T."/>
            <person name="Kim M.-S."/>
            <person name="Lee J.M."/>
            <person name="Cheong K."/>
            <person name="Shin H.-S."/>
            <person name="Kim S.-B."/>
            <person name="Han K."/>
            <person name="Lee J."/>
            <person name="Park M."/>
            <person name="Lee H.-A."/>
            <person name="Lee H.-Y."/>
            <person name="Lee Y."/>
            <person name="Oh S."/>
            <person name="Lee J.H."/>
            <person name="Choi E."/>
            <person name="Choi E."/>
            <person name="Lee S.E."/>
            <person name="Jeon J."/>
            <person name="Kim H."/>
            <person name="Choi G."/>
            <person name="Song H."/>
            <person name="Lee J."/>
            <person name="Lee S.-C."/>
            <person name="Kwon J.-K."/>
            <person name="Lee H.-Y."/>
            <person name="Koo N."/>
            <person name="Hong Y."/>
            <person name="Kim R.W."/>
            <person name="Kang W.-H."/>
            <person name="Huh J.H."/>
            <person name="Kang B.-C."/>
            <person name="Yang T.-J."/>
            <person name="Lee Y.-H."/>
            <person name="Bennetzen J.L."/>
            <person name="Choi D."/>
        </authorList>
    </citation>
    <scope>NUCLEOTIDE SEQUENCE [LARGE SCALE GENOMIC DNA]</scope>
    <source>
        <strain evidence="23">cv. PBC81</strain>
    </source>
</reference>
<keyword evidence="4" id="KW-0597">Phosphoprotein</keyword>
<comment type="catalytic activity">
    <reaction evidence="18">
        <text>L-seryl-[protein] + ATP = O-phospho-L-seryl-[protein] + ADP + H(+)</text>
        <dbReference type="Rhea" id="RHEA:17989"/>
        <dbReference type="Rhea" id="RHEA-COMP:9863"/>
        <dbReference type="Rhea" id="RHEA-COMP:11604"/>
        <dbReference type="ChEBI" id="CHEBI:15378"/>
        <dbReference type="ChEBI" id="CHEBI:29999"/>
        <dbReference type="ChEBI" id="CHEBI:30616"/>
        <dbReference type="ChEBI" id="CHEBI:83421"/>
        <dbReference type="ChEBI" id="CHEBI:456216"/>
        <dbReference type="EC" id="2.7.11.1"/>
    </reaction>
</comment>
<evidence type="ECO:0000256" key="16">
    <source>
        <dbReference type="ARBA" id="ARBA00023180"/>
    </source>
</evidence>
<comment type="subcellular location">
    <subcellularLocation>
        <location evidence="1">Membrane</location>
        <topology evidence="1">Single-pass type I membrane protein</topology>
    </subcellularLocation>
</comment>
<dbReference type="PANTHER" id="PTHR48006">
    <property type="entry name" value="LEUCINE-RICH REPEAT-CONTAINING PROTEIN DDB_G0281931-RELATED"/>
    <property type="match status" value="1"/>
</dbReference>
<feature type="binding site" evidence="19">
    <location>
        <position position="715"/>
    </location>
    <ligand>
        <name>ATP</name>
        <dbReference type="ChEBI" id="CHEBI:30616"/>
    </ligand>
</feature>
<dbReference type="Gene3D" id="1.10.510.10">
    <property type="entry name" value="Transferase(Phosphotransferase) domain 1"/>
    <property type="match status" value="1"/>
</dbReference>
<evidence type="ECO:0000256" key="8">
    <source>
        <dbReference type="ARBA" id="ARBA00022729"/>
    </source>
</evidence>
<evidence type="ECO:0000256" key="12">
    <source>
        <dbReference type="ARBA" id="ARBA00022840"/>
    </source>
</evidence>
<dbReference type="PANTHER" id="PTHR48006:SF81">
    <property type="entry name" value="PROTEIN KINASE DOMAIN-CONTAINING PROTEIN"/>
    <property type="match status" value="1"/>
</dbReference>
<evidence type="ECO:0000256" key="17">
    <source>
        <dbReference type="ARBA" id="ARBA00047899"/>
    </source>
</evidence>
<dbReference type="InterPro" id="IPR001611">
    <property type="entry name" value="Leu-rich_rpt"/>
</dbReference>
<dbReference type="InterPro" id="IPR051824">
    <property type="entry name" value="LRR_Rcpt-Like_S/T_Kinase"/>
</dbReference>
<dbReference type="InterPro" id="IPR032675">
    <property type="entry name" value="LRR_dom_sf"/>
</dbReference>
<feature type="transmembrane region" description="Helical" evidence="20">
    <location>
        <begin position="632"/>
        <end position="653"/>
    </location>
</feature>
<dbReference type="InterPro" id="IPR008271">
    <property type="entry name" value="Ser/Thr_kinase_AS"/>
</dbReference>
<dbReference type="PROSITE" id="PS50011">
    <property type="entry name" value="PROTEIN_KINASE_DOM"/>
    <property type="match status" value="1"/>
</dbReference>
<dbReference type="GO" id="GO:0006952">
    <property type="term" value="P:defense response"/>
    <property type="evidence" value="ECO:0007669"/>
    <property type="project" value="UniProtKB-ARBA"/>
</dbReference>
<dbReference type="Pfam" id="PF00560">
    <property type="entry name" value="LRR_1"/>
    <property type="match status" value="5"/>
</dbReference>
<evidence type="ECO:0000256" key="5">
    <source>
        <dbReference type="ARBA" id="ARBA00022614"/>
    </source>
</evidence>
<dbReference type="SUPFAM" id="SSF56112">
    <property type="entry name" value="Protein kinase-like (PK-like)"/>
    <property type="match status" value="1"/>
</dbReference>
<evidence type="ECO:0000256" key="6">
    <source>
        <dbReference type="ARBA" id="ARBA00022679"/>
    </source>
</evidence>
<keyword evidence="16" id="KW-0325">Glycoprotein</keyword>
<dbReference type="OrthoDB" id="1668230at2759"/>
<evidence type="ECO:0000256" key="11">
    <source>
        <dbReference type="ARBA" id="ARBA00022777"/>
    </source>
</evidence>
<evidence type="ECO:0000313" key="22">
    <source>
        <dbReference type="EMBL" id="PHT49462.1"/>
    </source>
</evidence>
<dbReference type="SMART" id="SM00369">
    <property type="entry name" value="LRR_TYP"/>
    <property type="match status" value="5"/>
</dbReference>
<dbReference type="PROSITE" id="PS00107">
    <property type="entry name" value="PROTEIN_KINASE_ATP"/>
    <property type="match status" value="1"/>
</dbReference>
<evidence type="ECO:0000256" key="3">
    <source>
        <dbReference type="ARBA" id="ARBA00022527"/>
    </source>
</evidence>
<keyword evidence="3" id="KW-0723">Serine/threonine-protein kinase</keyword>
<dbReference type="PROSITE" id="PS00108">
    <property type="entry name" value="PROTEIN_KINASE_ST"/>
    <property type="match status" value="1"/>
</dbReference>
<dbReference type="AlphaFoldDB" id="A0A2G2WW62"/>
<evidence type="ECO:0000256" key="4">
    <source>
        <dbReference type="ARBA" id="ARBA00022553"/>
    </source>
</evidence>
<keyword evidence="14 20" id="KW-0472">Membrane</keyword>
<evidence type="ECO:0000256" key="9">
    <source>
        <dbReference type="ARBA" id="ARBA00022737"/>
    </source>
</evidence>
<feature type="transmembrane region" description="Helical" evidence="20">
    <location>
        <begin position="987"/>
        <end position="1004"/>
    </location>
</feature>
<keyword evidence="23" id="KW-1185">Reference proteome</keyword>
<dbReference type="InterPro" id="IPR000719">
    <property type="entry name" value="Prot_kinase_dom"/>
</dbReference>
<keyword evidence="7 20" id="KW-0812">Transmembrane</keyword>
<evidence type="ECO:0000256" key="14">
    <source>
        <dbReference type="ARBA" id="ARBA00023136"/>
    </source>
</evidence>
<evidence type="ECO:0000256" key="18">
    <source>
        <dbReference type="ARBA" id="ARBA00048679"/>
    </source>
</evidence>
<evidence type="ECO:0000256" key="13">
    <source>
        <dbReference type="ARBA" id="ARBA00022989"/>
    </source>
</evidence>
<dbReference type="GO" id="GO:0016020">
    <property type="term" value="C:membrane"/>
    <property type="evidence" value="ECO:0007669"/>
    <property type="project" value="UniProtKB-SubCell"/>
</dbReference>
<gene>
    <name evidence="22" type="ORF">CQW23_09209</name>
</gene>
<keyword evidence="5" id="KW-0433">Leucine-rich repeat</keyword>
<dbReference type="Pfam" id="PF00069">
    <property type="entry name" value="Pkinase"/>
    <property type="match status" value="1"/>
</dbReference>
<reference evidence="22 23" key="1">
    <citation type="journal article" date="2017" name="Genome Biol.">
        <title>New reference genome sequences of hot pepper reveal the massive evolution of plant disease-resistance genes by retroduplication.</title>
        <authorList>
            <person name="Kim S."/>
            <person name="Park J."/>
            <person name="Yeom S.I."/>
            <person name="Kim Y.M."/>
            <person name="Seo E."/>
            <person name="Kim K.T."/>
            <person name="Kim M.S."/>
            <person name="Lee J.M."/>
            <person name="Cheong K."/>
            <person name="Shin H.S."/>
            <person name="Kim S.B."/>
            <person name="Han K."/>
            <person name="Lee J."/>
            <person name="Park M."/>
            <person name="Lee H.A."/>
            <person name="Lee H.Y."/>
            <person name="Lee Y."/>
            <person name="Oh S."/>
            <person name="Lee J.H."/>
            <person name="Choi E."/>
            <person name="Choi E."/>
            <person name="Lee S.E."/>
            <person name="Jeon J."/>
            <person name="Kim H."/>
            <person name="Choi G."/>
            <person name="Song H."/>
            <person name="Lee J."/>
            <person name="Lee S.C."/>
            <person name="Kwon J.K."/>
            <person name="Lee H.Y."/>
            <person name="Koo N."/>
            <person name="Hong Y."/>
            <person name="Kim R.W."/>
            <person name="Kang W.H."/>
            <person name="Huh J.H."/>
            <person name="Kang B.C."/>
            <person name="Yang T.J."/>
            <person name="Lee Y.H."/>
            <person name="Bennetzen J.L."/>
            <person name="Choi D."/>
        </authorList>
    </citation>
    <scope>NUCLEOTIDE SEQUENCE [LARGE SCALE GENOMIC DNA]</scope>
    <source>
        <strain evidence="23">cv. PBC81</strain>
    </source>
</reference>
<dbReference type="GO" id="GO:0005524">
    <property type="term" value="F:ATP binding"/>
    <property type="evidence" value="ECO:0007669"/>
    <property type="project" value="UniProtKB-UniRule"/>
</dbReference>
<keyword evidence="6" id="KW-0808">Transferase</keyword>
<evidence type="ECO:0000256" key="1">
    <source>
        <dbReference type="ARBA" id="ARBA00004479"/>
    </source>
</evidence>
<protein>
    <recommendedName>
        <fullName evidence="2">non-specific serine/threonine protein kinase</fullName>
        <ecNumber evidence="2">2.7.11.1</ecNumber>
    </recommendedName>
</protein>
<keyword evidence="10 19" id="KW-0547">Nucleotide-binding</keyword>
<dbReference type="Gene3D" id="2.60.120.430">
    <property type="entry name" value="Galactose-binding lectin"/>
    <property type="match status" value="1"/>
</dbReference>
<dbReference type="EC" id="2.7.11.1" evidence="2"/>
<evidence type="ECO:0000256" key="20">
    <source>
        <dbReference type="SAM" id="Phobius"/>
    </source>
</evidence>
<sequence>MQIPSMEVLKFVDALTENMVIRSNFYLCTDAIFCIWMSEDVINDLLGCSGEILSPSCSIESNSVTCDCYPENQKRCRVVHIDFSNRQLQGVIPAKIGNLLYLKTLYLNGNNLRGYIPESFKNLDYLLELSLCDNILEGPVPPFFGQMKSLKSIYLCKNFFNQTIPPELGSLPSLEYLDMSYNFLSGKIPAELGNIKSLIGLYLVDNQLSDVLPDRLGHLVNLEELKLQNNEFIGSLPASFKNLNKLTYFNVRGNNLNGAIPDIFEQWQDLHIMNLMGNSFSAPLHGQFSKLKSLTELHISHLIGGSSSFPDISGTKILRVLTLRNCSIADRIPIEIWNLSGLQYLDLSFNSLFGAIPEAVNNSLNYIFLRKNNLNETIPAWMNATQYVDVSENLFRNVGINHGQTLNPDLNLFECCPNEKDKVAKRDQIDFDCKNGTQFYDWLYINCGGESVSVDGRVYEADVNPRGESTFFKRSNWGYSSMGNFLWASRYKYILNDSQIHGEAQLYSSARLSPISLKYYGFCLRSGVYDVKLHFAEISSSENKVLHSKVGRLFDVDIQGENVLRNFNIEKDAGGVNTAITKEFTRVLNNSLEIHLYWSGKGSVLYPSKYYGPLISAITVTPARESNVSTGALAGISVFALLLLTVLFIGFTWRFKDIWRGELELVELYPGGLYDYRKIKAATKKFDIANRIGEGGFGTVYKGILSNGTAIAVKKLSRTKEGMWEFAEKSRAIAGMKHSNIVTLMGCCVGNNQLLLIYEYIGTNSLDDALFGSNDELRARLDWPTRYRICLGLAEGLAFLHEGSKQEIIHGDIKPANILLDDDLNPKIYDFGFARLYHKQKTEGTMSYTAPEVKDRPLEAIADVYSFGVVTLILVSGRKIKTPRAGGETDYLVDEAEKMDRRGTLMELVDPKLSYDWEEAQMILRLAMVCIDSPPFRPTMSTVVKILKKECSIQTILINAATPEGSENPSLSRLCYRKLWGSRNRRALILGWAYYLDAFSSYPLRTWLPSVYRGHDNWYTRGKPSIHPPWTNFAEEPLGFWGIGFSPMFALLNPIFSLPLRPPPLAQRLPSKAELSPTDIFLYPTALANHLAPFIFGARALDQ</sequence>
<dbReference type="FunFam" id="3.80.10.10:FF:000383">
    <property type="entry name" value="Leucine-rich repeat receptor protein kinase EMS1"/>
    <property type="match status" value="2"/>
</dbReference>
<dbReference type="Gene3D" id="3.80.10.10">
    <property type="entry name" value="Ribonuclease Inhibitor"/>
    <property type="match status" value="3"/>
</dbReference>
<keyword evidence="15" id="KW-0675">Receptor</keyword>
<keyword evidence="12 19" id="KW-0067">ATP-binding</keyword>
<dbReference type="SMART" id="SM00220">
    <property type="entry name" value="S_TKc"/>
    <property type="match status" value="1"/>
</dbReference>
<keyword evidence="9" id="KW-0677">Repeat</keyword>
<keyword evidence="8" id="KW-0732">Signal</keyword>
<evidence type="ECO:0000256" key="7">
    <source>
        <dbReference type="ARBA" id="ARBA00022692"/>
    </source>
</evidence>
<name>A0A2G2WW62_CAPBA</name>
<evidence type="ECO:0000256" key="2">
    <source>
        <dbReference type="ARBA" id="ARBA00012513"/>
    </source>
</evidence>
<feature type="transmembrane region" description="Helical" evidence="20">
    <location>
        <begin position="1038"/>
        <end position="1060"/>
    </location>
</feature>
<dbReference type="SUPFAM" id="SSF52058">
    <property type="entry name" value="L domain-like"/>
    <property type="match status" value="1"/>
</dbReference>
<accession>A0A2G2WW62</accession>
<dbReference type="Gene3D" id="3.30.200.20">
    <property type="entry name" value="Phosphorylase Kinase, domain 1"/>
    <property type="match status" value="1"/>
</dbReference>
<evidence type="ECO:0000256" key="15">
    <source>
        <dbReference type="ARBA" id="ARBA00023170"/>
    </source>
</evidence>
<dbReference type="GO" id="GO:0004674">
    <property type="term" value="F:protein serine/threonine kinase activity"/>
    <property type="evidence" value="ECO:0007669"/>
    <property type="project" value="UniProtKB-KW"/>
</dbReference>
<evidence type="ECO:0000256" key="10">
    <source>
        <dbReference type="ARBA" id="ARBA00022741"/>
    </source>
</evidence>
<organism evidence="22 23">
    <name type="scientific">Capsicum baccatum</name>
    <name type="common">Peruvian pepper</name>
    <dbReference type="NCBI Taxonomy" id="33114"/>
    <lineage>
        <taxon>Eukaryota</taxon>
        <taxon>Viridiplantae</taxon>
        <taxon>Streptophyta</taxon>
        <taxon>Embryophyta</taxon>
        <taxon>Tracheophyta</taxon>
        <taxon>Spermatophyta</taxon>
        <taxon>Magnoliopsida</taxon>
        <taxon>eudicotyledons</taxon>
        <taxon>Gunneridae</taxon>
        <taxon>Pentapetalae</taxon>
        <taxon>asterids</taxon>
        <taxon>lamiids</taxon>
        <taxon>Solanales</taxon>
        <taxon>Solanaceae</taxon>
        <taxon>Solanoideae</taxon>
        <taxon>Capsiceae</taxon>
        <taxon>Capsicum</taxon>
    </lineage>
</organism>
<dbReference type="Pfam" id="PF11721">
    <property type="entry name" value="Malectin"/>
    <property type="match status" value="1"/>
</dbReference>
<comment type="caution">
    <text evidence="22">The sequence shown here is derived from an EMBL/GenBank/DDBJ whole genome shotgun (WGS) entry which is preliminary data.</text>
</comment>
<dbReference type="InterPro" id="IPR017441">
    <property type="entry name" value="Protein_kinase_ATP_BS"/>
</dbReference>
<dbReference type="InterPro" id="IPR011009">
    <property type="entry name" value="Kinase-like_dom_sf"/>
</dbReference>